<dbReference type="RefSeq" id="WP_153344707.1">
    <property type="nucleotide sequence ID" value="NZ_WIVE01000039.1"/>
</dbReference>
<dbReference type="EMBL" id="WIVE01000039">
    <property type="protein sequence ID" value="MQX37334.1"/>
    <property type="molecule type" value="Genomic_DNA"/>
</dbReference>
<protein>
    <submittedName>
        <fullName evidence="2">Uncharacterized protein</fullName>
    </submittedName>
</protein>
<sequence>MRPVRLLALTCALLAAPETMPGRSLAFAQTMDSPTAEPLPAGGRETLDFDPPPGWVEVFRDDRPRSGVVHLVPPDQSGADWRDMVTVQVLKTPEPPALEALHARARARYEAACDAVRGGGLQTGETNGLDTGFWTLACGTNRDSGLGETAFFKAMRGVEGVYLVQRAWRTDPFDPDQGPALTAEQQRAAIDRLATAVVCVPDSAAYPCP</sequence>
<dbReference type="AlphaFoldDB" id="A0A7X1ZEY6"/>
<gene>
    <name evidence="2" type="ORF">GHC57_12470</name>
</gene>
<dbReference type="OrthoDB" id="6116092at2"/>
<proteinExistence type="predicted"/>
<evidence type="ECO:0000313" key="2">
    <source>
        <dbReference type="EMBL" id="MQX37334.1"/>
    </source>
</evidence>
<evidence type="ECO:0000256" key="1">
    <source>
        <dbReference type="SAM" id="MobiDB-lite"/>
    </source>
</evidence>
<feature type="region of interest" description="Disordered" evidence="1">
    <location>
        <begin position="31"/>
        <end position="52"/>
    </location>
</feature>
<name>A0A7X1ZEY6_9PROT</name>
<organism evidence="2 3">
    <name type="scientific">Roseospira navarrensis</name>
    <dbReference type="NCBI Taxonomy" id="140058"/>
    <lineage>
        <taxon>Bacteria</taxon>
        <taxon>Pseudomonadati</taxon>
        <taxon>Pseudomonadota</taxon>
        <taxon>Alphaproteobacteria</taxon>
        <taxon>Rhodospirillales</taxon>
        <taxon>Rhodospirillaceae</taxon>
        <taxon>Roseospira</taxon>
    </lineage>
</organism>
<keyword evidence="3" id="KW-1185">Reference proteome</keyword>
<comment type="caution">
    <text evidence="2">The sequence shown here is derived from an EMBL/GenBank/DDBJ whole genome shotgun (WGS) entry which is preliminary data.</text>
</comment>
<accession>A0A7X1ZEY6</accession>
<evidence type="ECO:0000313" key="3">
    <source>
        <dbReference type="Proteomes" id="UP000434582"/>
    </source>
</evidence>
<dbReference type="Proteomes" id="UP000434582">
    <property type="component" value="Unassembled WGS sequence"/>
</dbReference>
<reference evidence="2 3" key="1">
    <citation type="submission" date="2019-10" db="EMBL/GenBank/DDBJ databases">
        <title>Draft whole-genome sequence of the purple nonsulfur photosynthetic bacterium Roseospira navarrensis DSM 15114.</title>
        <authorList>
            <person name="Kyndt J.A."/>
            <person name="Meyer T.E."/>
        </authorList>
    </citation>
    <scope>NUCLEOTIDE SEQUENCE [LARGE SCALE GENOMIC DNA]</scope>
    <source>
        <strain evidence="2 3">DSM 15114</strain>
    </source>
</reference>